<name>A0AA88C9Z7_9BURK</name>
<dbReference type="PANTHER" id="PTHR10357:SF179">
    <property type="entry name" value="NEUTRAL AND BASIC AMINO ACID TRANSPORT PROTEIN RBAT"/>
    <property type="match status" value="1"/>
</dbReference>
<dbReference type="FunFam" id="3.90.400.10:FF:000002">
    <property type="entry name" value="Sucrose isomerase"/>
    <property type="match status" value="1"/>
</dbReference>
<evidence type="ECO:0000256" key="1">
    <source>
        <dbReference type="ARBA" id="ARBA00008061"/>
    </source>
</evidence>
<organism evidence="5 6">
    <name type="scientific">Pseudoduganella plicata</name>
    <dbReference type="NCBI Taxonomy" id="321984"/>
    <lineage>
        <taxon>Bacteria</taxon>
        <taxon>Pseudomonadati</taxon>
        <taxon>Pseudomonadota</taxon>
        <taxon>Betaproteobacteria</taxon>
        <taxon>Burkholderiales</taxon>
        <taxon>Oxalobacteraceae</taxon>
        <taxon>Telluria group</taxon>
        <taxon>Pseudoduganella</taxon>
    </lineage>
</organism>
<accession>A0AA88C9Z7</accession>
<dbReference type="InterPro" id="IPR006047">
    <property type="entry name" value="GH13_cat_dom"/>
</dbReference>
<comment type="similarity">
    <text evidence="1">Belongs to the glycosyl hydrolase 13 family.</text>
</comment>
<comment type="caution">
    <text evidence="5">The sequence shown here is derived from an EMBL/GenBank/DDBJ whole genome shotgun (WGS) entry which is preliminary data.</text>
</comment>
<dbReference type="PANTHER" id="PTHR10357">
    <property type="entry name" value="ALPHA-AMYLASE FAMILY MEMBER"/>
    <property type="match status" value="1"/>
</dbReference>
<evidence type="ECO:0000259" key="4">
    <source>
        <dbReference type="SMART" id="SM00642"/>
    </source>
</evidence>
<dbReference type="Pfam" id="PF00128">
    <property type="entry name" value="Alpha-amylase"/>
    <property type="match status" value="1"/>
</dbReference>
<gene>
    <name evidence="5" type="ORF">GCM10007388_03170</name>
</gene>
<dbReference type="SMART" id="SM00642">
    <property type="entry name" value="Aamy"/>
    <property type="match status" value="1"/>
</dbReference>
<feature type="domain" description="Glycosyl hydrolase family 13 catalytic" evidence="4">
    <location>
        <begin position="36"/>
        <end position="422"/>
    </location>
</feature>
<evidence type="ECO:0000313" key="5">
    <source>
        <dbReference type="EMBL" id="GGY74174.1"/>
    </source>
</evidence>
<dbReference type="InterPro" id="IPR013780">
    <property type="entry name" value="Glyco_hydro_b"/>
</dbReference>
<keyword evidence="2" id="KW-0378">Hydrolase</keyword>
<sequence>MYILYNLSAHNPQSTPEIDMTQASSPTWWQEAIIYQVYPRSYLDTNGDGVGDLNGITDRLDYIAQLGVDIVWISPFFKSPMKDFGYDIADYCDVDPLFGTLADFDRLVAKAHSVGVKIMIDQVMSHCSEQHPWFVESRSSRDNPKADWFVWADPLPDGNPPNNWLSVFGGSSWQWDSRRKQYYMHNFLTSQPDLNFHNPEVQQAMLDSLRFWLQRGVDGVRLDAVTFHFHDKELRSNPPATVRDTATVTDVNPYGFQAHIYDKCRPENVAFLQRVRQVLDEFGAVSIGEVGADDALAFMAEYTAGGDKLHMAYSFNLLTEEHSAQHIRTQVEDFKRRVKDGWASWSVGNHDVPRVATRWGKGKDAAAFGKLALAMQLSLKGTPCLYQGDELAFTEADVPYELIQDPYGITFWPEFKGRDGCRTPIAWTDGANGGFTTGQPWLPVAPEHIAVAASRQEGNPDSPLNFARRMIAWRRTMPQLTRGEIEFLDAPEPVLAFRRDLAGERSVLCVFNLGADEVRFTLPQARGAEALAQPGLPGSAADGEVTLPPCGAWFGYAA</sequence>
<dbReference type="Proteomes" id="UP000619512">
    <property type="component" value="Unassembled WGS sequence"/>
</dbReference>
<dbReference type="Gene3D" id="3.90.400.10">
    <property type="entry name" value="Oligo-1,6-glucosidase, Domain 2"/>
    <property type="match status" value="1"/>
</dbReference>
<evidence type="ECO:0000256" key="2">
    <source>
        <dbReference type="ARBA" id="ARBA00022801"/>
    </source>
</evidence>
<dbReference type="InterPro" id="IPR017853">
    <property type="entry name" value="GH"/>
</dbReference>
<dbReference type="Gene3D" id="2.60.40.1180">
    <property type="entry name" value="Golgi alpha-mannosidase II"/>
    <property type="match status" value="1"/>
</dbReference>
<dbReference type="SUPFAM" id="SSF51445">
    <property type="entry name" value="(Trans)glycosidases"/>
    <property type="match status" value="1"/>
</dbReference>
<evidence type="ECO:0000256" key="3">
    <source>
        <dbReference type="ARBA" id="ARBA00023295"/>
    </source>
</evidence>
<dbReference type="GO" id="GO:0004556">
    <property type="term" value="F:alpha-amylase activity"/>
    <property type="evidence" value="ECO:0007669"/>
    <property type="project" value="TreeGrafter"/>
</dbReference>
<reference evidence="5" key="2">
    <citation type="submission" date="2022-12" db="EMBL/GenBank/DDBJ databases">
        <authorList>
            <person name="Sun Q."/>
            <person name="Kim S."/>
        </authorList>
    </citation>
    <scope>NUCLEOTIDE SEQUENCE</scope>
    <source>
        <strain evidence="5">KCTC 12344</strain>
    </source>
</reference>
<dbReference type="AlphaFoldDB" id="A0AA88C9Z7"/>
<dbReference type="Gene3D" id="3.20.20.80">
    <property type="entry name" value="Glycosidases"/>
    <property type="match status" value="2"/>
</dbReference>
<protein>
    <submittedName>
        <fullName evidence="5">Alpha-glucosidase</fullName>
    </submittedName>
</protein>
<keyword evidence="3" id="KW-0326">Glycosidase</keyword>
<dbReference type="EMBL" id="BMWW01000001">
    <property type="protein sequence ID" value="GGY74174.1"/>
    <property type="molecule type" value="Genomic_DNA"/>
</dbReference>
<dbReference type="InterPro" id="IPR045857">
    <property type="entry name" value="O16G_dom_2"/>
</dbReference>
<reference evidence="5" key="1">
    <citation type="journal article" date="2014" name="Int. J. Syst. Evol. Microbiol.">
        <title>Complete genome sequence of Corynebacterium casei LMG S-19264T (=DSM 44701T), isolated from a smear-ripened cheese.</title>
        <authorList>
            <consortium name="US DOE Joint Genome Institute (JGI-PGF)"/>
            <person name="Walter F."/>
            <person name="Albersmeier A."/>
            <person name="Kalinowski J."/>
            <person name="Ruckert C."/>
        </authorList>
    </citation>
    <scope>NUCLEOTIDE SEQUENCE</scope>
    <source>
        <strain evidence="5">KCTC 12344</strain>
    </source>
</reference>
<proteinExistence type="inferred from homology"/>
<dbReference type="SUPFAM" id="SSF51011">
    <property type="entry name" value="Glycosyl hydrolase domain"/>
    <property type="match status" value="1"/>
</dbReference>
<dbReference type="GO" id="GO:0009313">
    <property type="term" value="P:oligosaccharide catabolic process"/>
    <property type="evidence" value="ECO:0007669"/>
    <property type="project" value="TreeGrafter"/>
</dbReference>
<dbReference type="CDD" id="cd11330">
    <property type="entry name" value="AmyAc_OligoGlu"/>
    <property type="match status" value="1"/>
</dbReference>
<evidence type="ECO:0000313" key="6">
    <source>
        <dbReference type="Proteomes" id="UP000619512"/>
    </source>
</evidence>